<accession>A0AAE0ZNU5</accession>
<protein>
    <submittedName>
        <fullName evidence="1">Uncharacterized protein</fullName>
    </submittedName>
</protein>
<keyword evidence="2" id="KW-1185">Reference proteome</keyword>
<proteinExistence type="predicted"/>
<evidence type="ECO:0000313" key="1">
    <source>
        <dbReference type="EMBL" id="KAK3772660.1"/>
    </source>
</evidence>
<sequence length="142" mass="15981">MVSRDLAGLGEDPQVTQPRAVRQAWKFETQVLTYPCGHQIIFHRVVEQQEIRCGGERDRHGVPHAGQVHTSSGSKVWSVLLQRFYLGPSRPPNLCYVITLTKAVPLPHWINIASCGSALDMDNRCGLPLTWLEYMDTMLDIA</sequence>
<comment type="caution">
    <text evidence="1">The sequence shown here is derived from an EMBL/GenBank/DDBJ whole genome shotgun (WGS) entry which is preliminary data.</text>
</comment>
<evidence type="ECO:0000313" key="2">
    <source>
        <dbReference type="Proteomes" id="UP001283361"/>
    </source>
</evidence>
<gene>
    <name evidence="1" type="ORF">RRG08_016073</name>
</gene>
<dbReference type="Proteomes" id="UP001283361">
    <property type="component" value="Unassembled WGS sequence"/>
</dbReference>
<reference evidence="1" key="1">
    <citation type="journal article" date="2023" name="G3 (Bethesda)">
        <title>A reference genome for the long-term kleptoplast-retaining sea slug Elysia crispata morphotype clarki.</title>
        <authorList>
            <person name="Eastman K.E."/>
            <person name="Pendleton A.L."/>
            <person name="Shaikh M.A."/>
            <person name="Suttiyut T."/>
            <person name="Ogas R."/>
            <person name="Tomko P."/>
            <person name="Gavelis G."/>
            <person name="Widhalm J.R."/>
            <person name="Wisecaver J.H."/>
        </authorList>
    </citation>
    <scope>NUCLEOTIDE SEQUENCE</scope>
    <source>
        <strain evidence="1">ECLA1</strain>
    </source>
</reference>
<dbReference type="EMBL" id="JAWDGP010003608">
    <property type="protein sequence ID" value="KAK3772660.1"/>
    <property type="molecule type" value="Genomic_DNA"/>
</dbReference>
<organism evidence="1 2">
    <name type="scientific">Elysia crispata</name>
    <name type="common">lettuce slug</name>
    <dbReference type="NCBI Taxonomy" id="231223"/>
    <lineage>
        <taxon>Eukaryota</taxon>
        <taxon>Metazoa</taxon>
        <taxon>Spiralia</taxon>
        <taxon>Lophotrochozoa</taxon>
        <taxon>Mollusca</taxon>
        <taxon>Gastropoda</taxon>
        <taxon>Heterobranchia</taxon>
        <taxon>Euthyneura</taxon>
        <taxon>Panpulmonata</taxon>
        <taxon>Sacoglossa</taxon>
        <taxon>Placobranchoidea</taxon>
        <taxon>Plakobranchidae</taxon>
        <taxon>Elysia</taxon>
    </lineage>
</organism>
<name>A0AAE0ZNU5_9GAST</name>
<dbReference type="AlphaFoldDB" id="A0AAE0ZNU5"/>